<dbReference type="Proteomes" id="UP000620559">
    <property type="component" value="Unassembled WGS sequence"/>
</dbReference>
<keyword evidence="2" id="KW-1185">Reference proteome</keyword>
<organism evidence="1 2">
    <name type="scientific">Plectonema cf. radiosum LEGE 06105</name>
    <dbReference type="NCBI Taxonomy" id="945769"/>
    <lineage>
        <taxon>Bacteria</taxon>
        <taxon>Bacillati</taxon>
        <taxon>Cyanobacteriota</taxon>
        <taxon>Cyanophyceae</taxon>
        <taxon>Oscillatoriophycideae</taxon>
        <taxon>Oscillatoriales</taxon>
        <taxon>Microcoleaceae</taxon>
        <taxon>Plectonema</taxon>
    </lineage>
</organism>
<protein>
    <submittedName>
        <fullName evidence="1">Uncharacterized protein</fullName>
    </submittedName>
</protein>
<dbReference type="AlphaFoldDB" id="A0A8J7F647"/>
<dbReference type="RefSeq" id="WP_193922587.1">
    <property type="nucleotide sequence ID" value="NZ_JADEWL010000066.1"/>
</dbReference>
<dbReference type="EMBL" id="JADEWL010000066">
    <property type="protein sequence ID" value="MBE9214640.1"/>
    <property type="molecule type" value="Genomic_DNA"/>
</dbReference>
<evidence type="ECO:0000313" key="1">
    <source>
        <dbReference type="EMBL" id="MBE9214640.1"/>
    </source>
</evidence>
<evidence type="ECO:0000313" key="2">
    <source>
        <dbReference type="Proteomes" id="UP000620559"/>
    </source>
</evidence>
<accession>A0A8J7F647</accession>
<comment type="caution">
    <text evidence="1">The sequence shown here is derived from an EMBL/GenBank/DDBJ whole genome shotgun (WGS) entry which is preliminary data.</text>
</comment>
<proteinExistence type="predicted"/>
<gene>
    <name evidence="1" type="ORF">IQ247_18535</name>
</gene>
<reference evidence="1" key="1">
    <citation type="submission" date="2020-10" db="EMBL/GenBank/DDBJ databases">
        <authorList>
            <person name="Castelo-Branco R."/>
            <person name="Eusebio N."/>
            <person name="Adriana R."/>
            <person name="Vieira A."/>
            <person name="Brugerolle De Fraissinette N."/>
            <person name="Rezende De Castro R."/>
            <person name="Schneider M.P."/>
            <person name="Vasconcelos V."/>
            <person name="Leao P.N."/>
        </authorList>
    </citation>
    <scope>NUCLEOTIDE SEQUENCE</scope>
    <source>
        <strain evidence="1">LEGE 06105</strain>
    </source>
</reference>
<sequence>MSVSSISERNSQDSKSSPANICYQVDQQAKLINLQAEVDLLLLQVQKYKQQKESSTHEQSC</sequence>
<name>A0A8J7F647_9CYAN</name>